<sequence length="391" mass="44642">MKCGFTSNQSPKKHSPMKQRAANTVLEPSQLGPKNACKNFEMVQGSYLESRFCTLVTKCEDATEELPVHNKENVHQVCAKETHDNIENISLQDSGYSSVLHNDSQFQDETDILVSEIKVCETPKSFIQSQKSLNSSTKYLPVLRFEEAVCSTLKKMSKTSQKIDWDAVDEVVSRGNFGLENLIGKSMGVEKFDILAELFRRDFKHLLTKVLRHLSAVDLINIFSVSSTWRKILQKDPWAYNLINLDGKNFEKKAKVSIHTATRDAAFCRLPLASVQRISSTPLCNSKKKQNKNKNIDLSCSRHTEFVEVAQTLRKFQSLKFFRDCCSPAKYDSFLHRAVCTRESCKFDFCTLCLCNYHFSRNCQTSKPLSHQYPLEPLPGSKKSKQNLRRL</sequence>
<dbReference type="FunFam" id="2.20.25.20:FF:000006">
    <property type="entry name" value="F-box only protein 5"/>
    <property type="match status" value="1"/>
</dbReference>
<comment type="subcellular location">
    <subcellularLocation>
        <location evidence="2">Cytoplasm</location>
    </subcellularLocation>
    <subcellularLocation>
        <location evidence="1">Nucleus</location>
    </subcellularLocation>
</comment>
<name>A0A8T2JKW9_9PIPI</name>
<dbReference type="InterPro" id="IPR001810">
    <property type="entry name" value="F-box_dom"/>
</dbReference>
<dbReference type="OrthoDB" id="9984940at2759"/>
<comment type="pathway">
    <text evidence="3">Protein modification; protein ubiquitination.</text>
</comment>
<dbReference type="GO" id="GO:0045835">
    <property type="term" value="P:negative regulation of meiotic nuclear division"/>
    <property type="evidence" value="ECO:0007669"/>
    <property type="project" value="InterPro"/>
</dbReference>
<dbReference type="AlphaFoldDB" id="A0A8T2JKW9"/>
<reference evidence="16" key="1">
    <citation type="thesis" date="2020" institute="ProQuest LLC" country="789 East Eisenhower Parkway, Ann Arbor, MI, USA">
        <title>Comparative Genomics and Chromosome Evolution.</title>
        <authorList>
            <person name="Mudd A.B."/>
        </authorList>
    </citation>
    <scope>NUCLEOTIDE SEQUENCE</scope>
    <source>
        <strain evidence="16">Female2</strain>
        <tissue evidence="16">Blood</tissue>
    </source>
</reference>
<evidence type="ECO:0000256" key="13">
    <source>
        <dbReference type="PROSITE-ProRule" id="PRU01220"/>
    </source>
</evidence>
<dbReference type="InterPro" id="IPR044064">
    <property type="entry name" value="ZF_ZBR"/>
</dbReference>
<dbReference type="Pfam" id="PF00646">
    <property type="entry name" value="F-box"/>
    <property type="match status" value="1"/>
</dbReference>
<feature type="domain" description="ZBR-type" evidence="15">
    <location>
        <begin position="318"/>
        <end position="366"/>
    </location>
</feature>
<comment type="caution">
    <text evidence="16">The sequence shown here is derived from an EMBL/GenBank/DDBJ whole genome shotgun (WGS) entry which is preliminary data.</text>
</comment>
<keyword evidence="9" id="KW-0833">Ubl conjugation pathway</keyword>
<dbReference type="GO" id="GO:0008270">
    <property type="term" value="F:zinc ion binding"/>
    <property type="evidence" value="ECO:0007669"/>
    <property type="project" value="UniProtKB-KW"/>
</dbReference>
<evidence type="ECO:0000256" key="3">
    <source>
        <dbReference type="ARBA" id="ARBA00004906"/>
    </source>
</evidence>
<dbReference type="Proteomes" id="UP000812440">
    <property type="component" value="Chromosome 5"/>
</dbReference>
<dbReference type="InterPro" id="IPR036047">
    <property type="entry name" value="F-box-like_dom_sf"/>
</dbReference>
<dbReference type="InterPro" id="IPR047147">
    <property type="entry name" value="FBX5_43"/>
</dbReference>
<accession>A0A8T2JKW9</accession>
<evidence type="ECO:0000313" key="17">
    <source>
        <dbReference type="Proteomes" id="UP000812440"/>
    </source>
</evidence>
<dbReference type="GO" id="GO:0007088">
    <property type="term" value="P:regulation of mitotic nuclear division"/>
    <property type="evidence" value="ECO:0007669"/>
    <property type="project" value="InterPro"/>
</dbReference>
<evidence type="ECO:0000256" key="6">
    <source>
        <dbReference type="ARBA" id="ARBA00022723"/>
    </source>
</evidence>
<evidence type="ECO:0000256" key="1">
    <source>
        <dbReference type="ARBA" id="ARBA00004123"/>
    </source>
</evidence>
<evidence type="ECO:0000256" key="5">
    <source>
        <dbReference type="ARBA" id="ARBA00022618"/>
    </source>
</evidence>
<dbReference type="GO" id="GO:0005634">
    <property type="term" value="C:nucleus"/>
    <property type="evidence" value="ECO:0007669"/>
    <property type="project" value="UniProtKB-SubCell"/>
</dbReference>
<dbReference type="Gene3D" id="2.20.25.20">
    <property type="match status" value="1"/>
</dbReference>
<protein>
    <recommendedName>
        <fullName evidence="15">ZBR-type domain-containing protein</fullName>
    </recommendedName>
</protein>
<evidence type="ECO:0000256" key="11">
    <source>
        <dbReference type="ARBA" id="ARBA00023242"/>
    </source>
</evidence>
<dbReference type="SUPFAM" id="SSF81383">
    <property type="entry name" value="F-box domain"/>
    <property type="match status" value="1"/>
</dbReference>
<keyword evidence="17" id="KW-1185">Reference proteome</keyword>
<evidence type="ECO:0000256" key="8">
    <source>
        <dbReference type="ARBA" id="ARBA00022776"/>
    </source>
</evidence>
<keyword evidence="6" id="KW-0479">Metal-binding</keyword>
<evidence type="ECO:0000256" key="2">
    <source>
        <dbReference type="ARBA" id="ARBA00004496"/>
    </source>
</evidence>
<feature type="compositionally biased region" description="Polar residues" evidence="14">
    <location>
        <begin position="1"/>
        <end position="10"/>
    </location>
</feature>
<keyword evidence="10" id="KW-0862">Zinc</keyword>
<dbReference type="EMBL" id="JAACNH010000004">
    <property type="protein sequence ID" value="KAG8444144.1"/>
    <property type="molecule type" value="Genomic_DNA"/>
</dbReference>
<dbReference type="CDD" id="cd20364">
    <property type="entry name" value="BRcat_RBR_FBXO5"/>
    <property type="match status" value="1"/>
</dbReference>
<evidence type="ECO:0000259" key="15">
    <source>
        <dbReference type="PROSITE" id="PS51872"/>
    </source>
</evidence>
<keyword evidence="8" id="KW-0498">Mitosis</keyword>
<dbReference type="GO" id="GO:0051301">
    <property type="term" value="P:cell division"/>
    <property type="evidence" value="ECO:0007669"/>
    <property type="project" value="UniProtKB-KW"/>
</dbReference>
<dbReference type="PROSITE" id="PS51872">
    <property type="entry name" value="ZF_ZBR"/>
    <property type="match status" value="1"/>
</dbReference>
<dbReference type="PANTHER" id="PTHR15493:SF8">
    <property type="entry name" value="F-BOX ONLY PROTEIN 5"/>
    <property type="match status" value="1"/>
</dbReference>
<keyword evidence="12" id="KW-0131">Cell cycle</keyword>
<evidence type="ECO:0000256" key="10">
    <source>
        <dbReference type="ARBA" id="ARBA00022833"/>
    </source>
</evidence>
<dbReference type="GO" id="GO:0005737">
    <property type="term" value="C:cytoplasm"/>
    <property type="evidence" value="ECO:0007669"/>
    <property type="project" value="UniProtKB-SubCell"/>
</dbReference>
<keyword evidence="4" id="KW-0963">Cytoplasm</keyword>
<organism evidence="16 17">
    <name type="scientific">Hymenochirus boettgeri</name>
    <name type="common">Congo dwarf clawed frog</name>
    <dbReference type="NCBI Taxonomy" id="247094"/>
    <lineage>
        <taxon>Eukaryota</taxon>
        <taxon>Metazoa</taxon>
        <taxon>Chordata</taxon>
        <taxon>Craniata</taxon>
        <taxon>Vertebrata</taxon>
        <taxon>Euteleostomi</taxon>
        <taxon>Amphibia</taxon>
        <taxon>Batrachia</taxon>
        <taxon>Anura</taxon>
        <taxon>Pipoidea</taxon>
        <taxon>Pipidae</taxon>
        <taxon>Pipinae</taxon>
        <taxon>Hymenochirus</taxon>
    </lineage>
</organism>
<evidence type="ECO:0000256" key="12">
    <source>
        <dbReference type="ARBA" id="ARBA00023306"/>
    </source>
</evidence>
<dbReference type="PANTHER" id="PTHR15493">
    <property type="entry name" value="F-BOX ONLY PROTEIN 5 AND 43"/>
    <property type="match status" value="1"/>
</dbReference>
<evidence type="ECO:0000256" key="14">
    <source>
        <dbReference type="SAM" id="MobiDB-lite"/>
    </source>
</evidence>
<evidence type="ECO:0000256" key="4">
    <source>
        <dbReference type="ARBA" id="ARBA00022490"/>
    </source>
</evidence>
<feature type="region of interest" description="Disordered" evidence="14">
    <location>
        <begin position="1"/>
        <end position="21"/>
    </location>
</feature>
<evidence type="ECO:0000256" key="9">
    <source>
        <dbReference type="ARBA" id="ARBA00022786"/>
    </source>
</evidence>
<proteinExistence type="predicted"/>
<keyword evidence="11" id="KW-0539">Nucleus</keyword>
<evidence type="ECO:0000256" key="7">
    <source>
        <dbReference type="ARBA" id="ARBA00022771"/>
    </source>
</evidence>
<keyword evidence="5" id="KW-0132">Cell division</keyword>
<gene>
    <name evidence="16" type="ORF">GDO86_009360</name>
</gene>
<evidence type="ECO:0000313" key="16">
    <source>
        <dbReference type="EMBL" id="KAG8444144.1"/>
    </source>
</evidence>
<keyword evidence="7 13" id="KW-0863">Zinc-finger</keyword>